<evidence type="ECO:0000313" key="7">
    <source>
        <dbReference type="Proteomes" id="UP000037507"/>
    </source>
</evidence>
<dbReference type="Pfam" id="PF02518">
    <property type="entry name" value="HATPase_c"/>
    <property type="match status" value="1"/>
</dbReference>
<reference evidence="6" key="1">
    <citation type="submission" date="2017-04" db="EMBL/GenBank/DDBJ databases">
        <title>Unexpected and diverse lifestyles within the genus Limnohabitans.</title>
        <authorList>
            <person name="Kasalicky V."/>
            <person name="Mehrshad M."/>
            <person name="Andrei S.-A."/>
            <person name="Salcher M."/>
            <person name="Kratochvilova H."/>
            <person name="Simek K."/>
            <person name="Ghai R."/>
        </authorList>
    </citation>
    <scope>NUCLEOTIDE SEQUENCE [LARGE SCALE GENOMIC DNA]</scope>
    <source>
        <strain evidence="6">II-D5</strain>
    </source>
</reference>
<dbReference type="InterPro" id="IPR036097">
    <property type="entry name" value="HisK_dim/P_sf"/>
</dbReference>
<dbReference type="SUPFAM" id="SSF47384">
    <property type="entry name" value="Homodimeric domain of signal transducing histidine kinase"/>
    <property type="match status" value="1"/>
</dbReference>
<keyword evidence="4" id="KW-0472">Membrane</keyword>
<keyword evidence="6" id="KW-0418">Kinase</keyword>
<dbReference type="PANTHER" id="PTHR43065">
    <property type="entry name" value="SENSOR HISTIDINE KINASE"/>
    <property type="match status" value="1"/>
</dbReference>
<evidence type="ECO:0000313" key="6">
    <source>
        <dbReference type="EMBL" id="PVE44450.1"/>
    </source>
</evidence>
<feature type="transmembrane region" description="Helical" evidence="4">
    <location>
        <begin position="30"/>
        <end position="48"/>
    </location>
</feature>
<evidence type="ECO:0000256" key="1">
    <source>
        <dbReference type="ARBA" id="ARBA00000085"/>
    </source>
</evidence>
<dbReference type="OrthoDB" id="9808408at2"/>
<dbReference type="CDD" id="cd00082">
    <property type="entry name" value="HisKA"/>
    <property type="match status" value="1"/>
</dbReference>
<evidence type="ECO:0000259" key="5">
    <source>
        <dbReference type="PROSITE" id="PS50109"/>
    </source>
</evidence>
<keyword evidence="4" id="KW-1133">Transmembrane helix</keyword>
<dbReference type="Gene3D" id="3.30.565.10">
    <property type="entry name" value="Histidine kinase-like ATPase, C-terminal domain"/>
    <property type="match status" value="1"/>
</dbReference>
<evidence type="ECO:0000256" key="3">
    <source>
        <dbReference type="ARBA" id="ARBA00022553"/>
    </source>
</evidence>
<evidence type="ECO:0000256" key="4">
    <source>
        <dbReference type="SAM" id="Phobius"/>
    </source>
</evidence>
<dbReference type="SMART" id="SM00387">
    <property type="entry name" value="HATPase_c"/>
    <property type="match status" value="1"/>
</dbReference>
<gene>
    <name evidence="6" type="ORF">H663_000015</name>
</gene>
<dbReference type="RefSeq" id="WP_053169779.1">
    <property type="nucleotide sequence ID" value="NZ_LFYT02000001.1"/>
</dbReference>
<protein>
    <recommendedName>
        <fullName evidence="2">histidine kinase</fullName>
        <ecNumber evidence="2">2.7.13.3</ecNumber>
    </recommendedName>
</protein>
<dbReference type="InterPro" id="IPR005467">
    <property type="entry name" value="His_kinase_dom"/>
</dbReference>
<feature type="transmembrane region" description="Helical" evidence="4">
    <location>
        <begin position="244"/>
        <end position="268"/>
    </location>
</feature>
<name>A0A2T7UIE2_9BURK</name>
<feature type="domain" description="Histidine kinase" evidence="5">
    <location>
        <begin position="305"/>
        <end position="518"/>
    </location>
</feature>
<proteinExistence type="predicted"/>
<evidence type="ECO:0000256" key="2">
    <source>
        <dbReference type="ARBA" id="ARBA00012438"/>
    </source>
</evidence>
<dbReference type="InterPro" id="IPR036890">
    <property type="entry name" value="HATPase_C_sf"/>
</dbReference>
<dbReference type="EMBL" id="LFYT02000001">
    <property type="protein sequence ID" value="PVE44450.1"/>
    <property type="molecule type" value="Genomic_DNA"/>
</dbReference>
<dbReference type="AlphaFoldDB" id="A0A2T7UIE2"/>
<keyword evidence="6" id="KW-0808">Transferase</keyword>
<dbReference type="STRING" id="1293045.H663_03170"/>
<keyword evidence="3" id="KW-0597">Phosphoprotein</keyword>
<keyword evidence="4" id="KW-0812">Transmembrane</keyword>
<dbReference type="InterPro" id="IPR003594">
    <property type="entry name" value="HATPase_dom"/>
</dbReference>
<dbReference type="PANTHER" id="PTHR43065:SF42">
    <property type="entry name" value="TWO-COMPONENT SENSOR PPRA"/>
    <property type="match status" value="1"/>
</dbReference>
<organism evidence="6 7">
    <name type="scientific">Limnohabitans planktonicus II-D5</name>
    <dbReference type="NCBI Taxonomy" id="1293045"/>
    <lineage>
        <taxon>Bacteria</taxon>
        <taxon>Pseudomonadati</taxon>
        <taxon>Pseudomonadota</taxon>
        <taxon>Betaproteobacteria</taxon>
        <taxon>Burkholderiales</taxon>
        <taxon>Comamonadaceae</taxon>
        <taxon>Limnohabitans</taxon>
    </lineage>
</organism>
<dbReference type="EC" id="2.7.13.3" evidence="2"/>
<dbReference type="Proteomes" id="UP000037507">
    <property type="component" value="Unassembled WGS sequence"/>
</dbReference>
<dbReference type="SMART" id="SM00388">
    <property type="entry name" value="HisKA"/>
    <property type="match status" value="1"/>
</dbReference>
<dbReference type="PRINTS" id="PR00344">
    <property type="entry name" value="BCTRLSENSOR"/>
</dbReference>
<dbReference type="SUPFAM" id="SSF55874">
    <property type="entry name" value="ATPase domain of HSP90 chaperone/DNA topoisomerase II/histidine kinase"/>
    <property type="match status" value="1"/>
</dbReference>
<dbReference type="InterPro" id="IPR003661">
    <property type="entry name" value="HisK_dim/P_dom"/>
</dbReference>
<dbReference type="PROSITE" id="PS50109">
    <property type="entry name" value="HIS_KIN"/>
    <property type="match status" value="1"/>
</dbReference>
<keyword evidence="7" id="KW-1185">Reference proteome</keyword>
<sequence>MFPPIEHLAGHNLWNSIRHAANNWMARSGGLWLAILSLIMLITTPWWVEKAITNAMQSKTHQSALQYAQQLSARLDAAQTHYDRAVSATDSPRDDFEPIARQWLKNSSHVLRVQLLDANGHVLKSFTRQEGDAHDPTTFKPLNRISLAHALELQTPTYSALYKQHDQQVVDLFIPHDGPSPVAYVLTLDTQPWTQVTGENKETLLTVEVVPYQTQNFLDVSRYILNFPEWEGLWSLQFQSADPMLGILSALRPAFFVVTLMVIVLFFLHWRDFQLRQKTEAQLQKQSRLLDQQSRLSMLGEMSASLAHEINQPLTSIANYAVAGQLQLQRHDAQSPVLPLLQKIQEQSQRAAQVLVAVRGMTQPGPMDVAEVNLQALFFRMEPHLLWLCSQHQVALHIQCDAQWRTLLNPILFEQVILNLVKNSIQALDSITHSSKRIRIQVTGDQEMLHIQVADNGPGIQPENVPRIFDSFFTTKAQGLGIGLKLCRSVIERLNGRLTLKNNSPRGVGFMISLPLLSDTTQQAQPT</sequence>
<comment type="catalytic activity">
    <reaction evidence="1">
        <text>ATP + protein L-histidine = ADP + protein N-phospho-L-histidine.</text>
        <dbReference type="EC" id="2.7.13.3"/>
    </reaction>
</comment>
<accession>A0A2T7UIE2</accession>
<comment type="caution">
    <text evidence="6">The sequence shown here is derived from an EMBL/GenBank/DDBJ whole genome shotgun (WGS) entry which is preliminary data.</text>
</comment>
<dbReference type="InterPro" id="IPR004358">
    <property type="entry name" value="Sig_transdc_His_kin-like_C"/>
</dbReference>
<dbReference type="Gene3D" id="1.10.287.130">
    <property type="match status" value="1"/>
</dbReference>
<dbReference type="GO" id="GO:0000155">
    <property type="term" value="F:phosphorelay sensor kinase activity"/>
    <property type="evidence" value="ECO:0007669"/>
    <property type="project" value="InterPro"/>
</dbReference>